<feature type="domain" description="BRCT" evidence="2">
    <location>
        <begin position="9"/>
        <end position="107"/>
    </location>
</feature>
<feature type="compositionally biased region" description="Basic and acidic residues" evidence="1">
    <location>
        <begin position="517"/>
        <end position="542"/>
    </location>
</feature>
<accession>A0A6G1K2I8</accession>
<dbReference type="EMBL" id="MU005775">
    <property type="protein sequence ID" value="KAF2706823.1"/>
    <property type="molecule type" value="Genomic_DNA"/>
</dbReference>
<dbReference type="CDD" id="cd18438">
    <property type="entry name" value="BRCT_BRC1_like_rpt4"/>
    <property type="match status" value="1"/>
</dbReference>
<dbReference type="OrthoDB" id="342264at2759"/>
<keyword evidence="4" id="KW-1185">Reference proteome</keyword>
<dbReference type="SMART" id="SM00292">
    <property type="entry name" value="BRCT"/>
    <property type="match status" value="4"/>
</dbReference>
<feature type="domain" description="BRCT" evidence="2">
    <location>
        <begin position="347"/>
        <end position="419"/>
    </location>
</feature>
<proteinExistence type="predicted"/>
<evidence type="ECO:0000259" key="2">
    <source>
        <dbReference type="PROSITE" id="PS50172"/>
    </source>
</evidence>
<dbReference type="InterPro" id="IPR053036">
    <property type="entry name" value="CellCycle_DNARepair_Reg"/>
</dbReference>
<dbReference type="PROSITE" id="PS50172">
    <property type="entry name" value="BRCT"/>
    <property type="match status" value="3"/>
</dbReference>
<feature type="compositionally biased region" description="Basic and acidic residues" evidence="1">
    <location>
        <begin position="550"/>
        <end position="578"/>
    </location>
</feature>
<dbReference type="GO" id="GO:0005634">
    <property type="term" value="C:nucleus"/>
    <property type="evidence" value="ECO:0007669"/>
    <property type="project" value="TreeGrafter"/>
</dbReference>
<dbReference type="Pfam" id="PF00533">
    <property type="entry name" value="BRCT"/>
    <property type="match status" value="1"/>
</dbReference>
<dbReference type="AlphaFoldDB" id="A0A6G1K2I8"/>
<dbReference type="SUPFAM" id="SSF52113">
    <property type="entry name" value="BRCT domain"/>
    <property type="match status" value="5"/>
</dbReference>
<dbReference type="PANTHER" id="PTHR47667:SF1">
    <property type="entry name" value="REGULATOR OF TY1 TRANSPOSITION PROTEIN 107"/>
    <property type="match status" value="1"/>
</dbReference>
<dbReference type="InterPro" id="IPR036420">
    <property type="entry name" value="BRCT_dom_sf"/>
</dbReference>
<dbReference type="InterPro" id="IPR001357">
    <property type="entry name" value="BRCT_dom"/>
</dbReference>
<name>A0A6G1K2I8_9PLEO</name>
<feature type="region of interest" description="Disordered" evidence="1">
    <location>
        <begin position="215"/>
        <end position="245"/>
    </location>
</feature>
<organism evidence="3 4">
    <name type="scientific">Pleomassaria siparia CBS 279.74</name>
    <dbReference type="NCBI Taxonomy" id="1314801"/>
    <lineage>
        <taxon>Eukaryota</taxon>
        <taxon>Fungi</taxon>
        <taxon>Dikarya</taxon>
        <taxon>Ascomycota</taxon>
        <taxon>Pezizomycotina</taxon>
        <taxon>Dothideomycetes</taxon>
        <taxon>Pleosporomycetidae</taxon>
        <taxon>Pleosporales</taxon>
        <taxon>Pleomassariaceae</taxon>
        <taxon>Pleomassaria</taxon>
    </lineage>
</organism>
<dbReference type="GO" id="GO:0006302">
    <property type="term" value="P:double-strand break repair"/>
    <property type="evidence" value="ECO:0007669"/>
    <property type="project" value="TreeGrafter"/>
</dbReference>
<dbReference type="Pfam" id="PF12738">
    <property type="entry name" value="PTCB-BRCT"/>
    <property type="match status" value="2"/>
</dbReference>
<feature type="region of interest" description="Disordered" evidence="1">
    <location>
        <begin position="500"/>
        <end position="586"/>
    </location>
</feature>
<dbReference type="Proteomes" id="UP000799428">
    <property type="component" value="Unassembled WGS sequence"/>
</dbReference>
<feature type="domain" description="BRCT" evidence="2">
    <location>
        <begin position="107"/>
        <end position="198"/>
    </location>
</feature>
<protein>
    <recommendedName>
        <fullName evidence="2">BRCT domain-containing protein</fullName>
    </recommendedName>
</protein>
<evidence type="ECO:0000313" key="3">
    <source>
        <dbReference type="EMBL" id="KAF2706823.1"/>
    </source>
</evidence>
<dbReference type="Gene3D" id="3.40.50.10190">
    <property type="entry name" value="BRCT domain"/>
    <property type="match status" value="5"/>
</dbReference>
<reference evidence="3" key="1">
    <citation type="journal article" date="2020" name="Stud. Mycol.">
        <title>101 Dothideomycetes genomes: a test case for predicting lifestyles and emergence of pathogens.</title>
        <authorList>
            <person name="Haridas S."/>
            <person name="Albert R."/>
            <person name="Binder M."/>
            <person name="Bloem J."/>
            <person name="Labutti K."/>
            <person name="Salamov A."/>
            <person name="Andreopoulos B."/>
            <person name="Baker S."/>
            <person name="Barry K."/>
            <person name="Bills G."/>
            <person name="Bluhm B."/>
            <person name="Cannon C."/>
            <person name="Castanera R."/>
            <person name="Culley D."/>
            <person name="Daum C."/>
            <person name="Ezra D."/>
            <person name="Gonzalez J."/>
            <person name="Henrissat B."/>
            <person name="Kuo A."/>
            <person name="Liang C."/>
            <person name="Lipzen A."/>
            <person name="Lutzoni F."/>
            <person name="Magnuson J."/>
            <person name="Mondo S."/>
            <person name="Nolan M."/>
            <person name="Ohm R."/>
            <person name="Pangilinan J."/>
            <person name="Park H.-J."/>
            <person name="Ramirez L."/>
            <person name="Alfaro M."/>
            <person name="Sun H."/>
            <person name="Tritt A."/>
            <person name="Yoshinaga Y."/>
            <person name="Zwiers L.-H."/>
            <person name="Turgeon B."/>
            <person name="Goodwin S."/>
            <person name="Spatafora J."/>
            <person name="Crous P."/>
            <person name="Grigoriev I."/>
        </authorList>
    </citation>
    <scope>NUCLEOTIDE SEQUENCE</scope>
    <source>
        <strain evidence="3">CBS 279.74</strain>
    </source>
</reference>
<dbReference type="FunFam" id="3.40.50.10190:FF:000048">
    <property type="entry name" value="DNA repair protein Rtt107"/>
    <property type="match status" value="1"/>
</dbReference>
<dbReference type="CDD" id="cd18436">
    <property type="entry name" value="BRCT_BRC1_like_rpt2"/>
    <property type="match status" value="1"/>
</dbReference>
<evidence type="ECO:0000313" key="4">
    <source>
        <dbReference type="Proteomes" id="UP000799428"/>
    </source>
</evidence>
<dbReference type="GO" id="GO:0035361">
    <property type="term" value="C:Cul8-RING ubiquitin ligase complex"/>
    <property type="evidence" value="ECO:0007669"/>
    <property type="project" value="TreeGrafter"/>
</dbReference>
<dbReference type="CDD" id="cd18437">
    <property type="entry name" value="BRCT_BRC1_like_rpt3"/>
    <property type="match status" value="1"/>
</dbReference>
<sequence>MEDTAMMDASQNLFGELTFTIIPNSLSEERQQQLADNITTNGGILHSFDASLGKIEAIKEITHIISTTSDFPDYYNALDLFIHIVKPNWIDDSLKTGKAKNPRTYSPDPALFMNDVIICCGDIPEGDKEAIAGGVLATGGQYTPALSKQITHVVALTMEDPRCQLAVSKRLHCLFVLPHWFDDCLRVGRRISERPYLLPNPEILNVTAGAIPATRTSPQIRDATNPDPSNDGLPPTPPTHMEPPRSIKAFDQKKVKLGQDLQLSENLKGVITGLISASGGEVTSDLDEAQIYVCNYRDGPDYIEASQADKHVGNLSWLYYLIIHDVWTNPMRRMMHYPRPRDGIPGFKGFKISISSYTGEARVYLENLIKASGAEFTKTFKQDNTHLITAHKQSEKCEAAGEWGVHIVNHLWLEDSYAKCKEQTLTDAKYTFFPSRTNLGEILGQTEIDRSAVEKMFFSKTRKLKSSKGIVQQDTAPGSGFSNARLANELGDFATPLAKRRLEGKENETPTVPGSRGAKDRALSKLHESATDIAKFEKEMKRKGGVVHGGRRDKDAGVEDKSKKNKSRDSITSKRSIDEVDDDECPTEDDVVVAEPANRNKKAKKGTLTPIKFRMLISKDERWLNNLEKESKDKARMRELGLFITEDFKKVDLLCAPKVVRTKKFVSALACGPTVVASSYLDFALKHNKLPPPEKHLLEDKDFEKTHGIDLADALPRARLNQKRLLKDWTIYCSQNVNGGFDTFKDIITANGGQCTMWKGKGINNATASKRKIDKSNGVSQNQEEDEGDVLYLISEATSSEFANWAKFRALAKKHDMIPRIVKSEWLLHVAMSQRIHWDPEWELDEEVIKKEANQ</sequence>
<dbReference type="Pfam" id="PF16770">
    <property type="entry name" value="RTT107_BRCT_5"/>
    <property type="match status" value="1"/>
</dbReference>
<dbReference type="PANTHER" id="PTHR47667">
    <property type="entry name" value="REGULATOR OF TY1 TRANSPOSITION PROTEIN 107"/>
    <property type="match status" value="1"/>
</dbReference>
<gene>
    <name evidence="3" type="ORF">K504DRAFT_459242</name>
</gene>
<dbReference type="GO" id="GO:1990683">
    <property type="term" value="P:DNA double-strand break attachment to nuclear envelope"/>
    <property type="evidence" value="ECO:0007669"/>
    <property type="project" value="TreeGrafter"/>
</dbReference>
<evidence type="ECO:0000256" key="1">
    <source>
        <dbReference type="SAM" id="MobiDB-lite"/>
    </source>
</evidence>